<evidence type="ECO:0000256" key="1">
    <source>
        <dbReference type="RuleBase" id="RU003513"/>
    </source>
</evidence>
<dbReference type="InterPro" id="IPR003331">
    <property type="entry name" value="UDP_GlcNAc_Epimerase_2_dom"/>
</dbReference>
<keyword evidence="1 3" id="KW-0413">Isomerase</keyword>
<comment type="similarity">
    <text evidence="1">Belongs to the UDP-N-acetylglucosamine 2-epimerase family.</text>
</comment>
<evidence type="ECO:0000313" key="3">
    <source>
        <dbReference type="EMBL" id="STQ88309.1"/>
    </source>
</evidence>
<evidence type="ECO:0000259" key="2">
    <source>
        <dbReference type="Pfam" id="PF02350"/>
    </source>
</evidence>
<gene>
    <name evidence="3" type="primary">wecB</name>
    <name evidence="3" type="ORF">NCTC13156_01146</name>
</gene>
<dbReference type="Pfam" id="PF02350">
    <property type="entry name" value="Epimerase_2"/>
    <property type="match status" value="1"/>
</dbReference>
<organism evidence="3 4">
    <name type="scientific">Helicobacter pullorum</name>
    <dbReference type="NCBI Taxonomy" id="35818"/>
    <lineage>
        <taxon>Bacteria</taxon>
        <taxon>Pseudomonadati</taxon>
        <taxon>Campylobacterota</taxon>
        <taxon>Epsilonproteobacteria</taxon>
        <taxon>Campylobacterales</taxon>
        <taxon>Helicobacteraceae</taxon>
        <taxon>Helicobacter</taxon>
    </lineage>
</organism>
<name>A0A377Q0K0_9HELI</name>
<dbReference type="EMBL" id="UGJF01000001">
    <property type="protein sequence ID" value="STQ88309.1"/>
    <property type="molecule type" value="Genomic_DNA"/>
</dbReference>
<dbReference type="Proteomes" id="UP000255269">
    <property type="component" value="Unassembled WGS sequence"/>
</dbReference>
<dbReference type="InterPro" id="IPR029767">
    <property type="entry name" value="WecB-like"/>
</dbReference>
<dbReference type="PANTHER" id="PTHR43174">
    <property type="entry name" value="UDP-N-ACETYLGLUCOSAMINE 2-EPIMERASE"/>
    <property type="match status" value="1"/>
</dbReference>
<dbReference type="Gene3D" id="3.40.50.2000">
    <property type="entry name" value="Glycogen Phosphorylase B"/>
    <property type="match status" value="2"/>
</dbReference>
<reference evidence="3 4" key="1">
    <citation type="submission" date="2018-06" db="EMBL/GenBank/DDBJ databases">
        <authorList>
            <consortium name="Pathogen Informatics"/>
            <person name="Doyle S."/>
        </authorList>
    </citation>
    <scope>NUCLEOTIDE SEQUENCE [LARGE SCALE GENOMIC DNA]</scope>
    <source>
        <strain evidence="3 4">NCTC13156</strain>
    </source>
</reference>
<dbReference type="PANTHER" id="PTHR43174:SF1">
    <property type="entry name" value="UDP-N-ACETYLGLUCOSAMINE 2-EPIMERASE"/>
    <property type="match status" value="1"/>
</dbReference>
<dbReference type="SUPFAM" id="SSF53756">
    <property type="entry name" value="UDP-Glycosyltransferase/glycogen phosphorylase"/>
    <property type="match status" value="1"/>
</dbReference>
<proteinExistence type="inferred from homology"/>
<dbReference type="EC" id="5.1.3.14" evidence="3"/>
<dbReference type="CDD" id="cd03786">
    <property type="entry name" value="GTB_UDP-GlcNAc_2-Epimerase"/>
    <property type="match status" value="1"/>
</dbReference>
<sequence length="354" mass="40079">MKKIVSVIGARPQFIKAGAISRKILENTEIEEVLIHTGQHYDSKMSEVFFKELEIPSPKYNLGIGGFSHGAMTGRMIEGIEKILLEEKPNFTLVYGDTDSTLAGALASVKLQIPVIHIEAGLRSFNMQMPEEINRILTDRVSSLLFAPTKRAVENLQREGFENFDCEIVCSGDVMYDIALYYKDRAKKPNMVFPKEFILCTLHRAENTENLQKMKNIFEALNKISSQIPVIMPLHPRTQNKILVNNIQAENIYFIEPLGYLEMVWALQNCVMVATDSGGLQKEAYYFKKPCITLREETEWVELLEVGCNCLVGADAEKIYQAFKKMSDINLNFDTLLYGNGNASQKILEVIGDF</sequence>
<evidence type="ECO:0000313" key="4">
    <source>
        <dbReference type="Proteomes" id="UP000255269"/>
    </source>
</evidence>
<dbReference type="GO" id="GO:0008761">
    <property type="term" value="F:UDP-N-acetylglucosamine 2-epimerase activity"/>
    <property type="evidence" value="ECO:0007669"/>
    <property type="project" value="UniProtKB-EC"/>
</dbReference>
<protein>
    <submittedName>
        <fullName evidence="3">UDP-N-acetylglucosamine 2-epimerase</fullName>
        <ecNumber evidence="3">5.1.3.14</ecNumber>
    </submittedName>
</protein>
<dbReference type="NCBIfam" id="TIGR00236">
    <property type="entry name" value="wecB"/>
    <property type="match status" value="1"/>
</dbReference>
<accession>A0A377Q0K0</accession>
<feature type="domain" description="UDP-N-acetylglucosamine 2-epimerase" evidence="2">
    <location>
        <begin position="24"/>
        <end position="351"/>
    </location>
</feature>
<dbReference type="AlphaFoldDB" id="A0A377Q0K0"/>
<dbReference type="RefSeq" id="WP_115057005.1">
    <property type="nucleotide sequence ID" value="NZ_UGJF01000001.1"/>
</dbReference>